<dbReference type="InParanoid" id="G2XXJ9"/>
<dbReference type="Proteomes" id="UP000008177">
    <property type="component" value="Unplaced contigs"/>
</dbReference>
<proteinExistence type="predicted"/>
<accession>G2XXJ9</accession>
<organism evidence="2 3">
    <name type="scientific">Botryotinia fuckeliana (strain T4)</name>
    <name type="common">Noble rot fungus</name>
    <name type="synonym">Botrytis cinerea</name>
    <dbReference type="NCBI Taxonomy" id="999810"/>
    <lineage>
        <taxon>Eukaryota</taxon>
        <taxon>Fungi</taxon>
        <taxon>Dikarya</taxon>
        <taxon>Ascomycota</taxon>
        <taxon>Pezizomycotina</taxon>
        <taxon>Leotiomycetes</taxon>
        <taxon>Helotiales</taxon>
        <taxon>Sclerotiniaceae</taxon>
        <taxon>Botrytis</taxon>
    </lineage>
</organism>
<evidence type="ECO:0000313" key="3">
    <source>
        <dbReference type="Proteomes" id="UP000008177"/>
    </source>
</evidence>
<reference evidence="3" key="1">
    <citation type="journal article" date="2011" name="PLoS Genet.">
        <title>Genomic analysis of the necrotrophic fungal pathogens Sclerotinia sclerotiorum and Botrytis cinerea.</title>
        <authorList>
            <person name="Amselem J."/>
            <person name="Cuomo C.A."/>
            <person name="van Kan J.A."/>
            <person name="Viaud M."/>
            <person name="Benito E.P."/>
            <person name="Couloux A."/>
            <person name="Coutinho P.M."/>
            <person name="de Vries R.P."/>
            <person name="Dyer P.S."/>
            <person name="Fillinger S."/>
            <person name="Fournier E."/>
            <person name="Gout L."/>
            <person name="Hahn M."/>
            <person name="Kohn L."/>
            <person name="Lapalu N."/>
            <person name="Plummer K.M."/>
            <person name="Pradier J.M."/>
            <person name="Quevillon E."/>
            <person name="Sharon A."/>
            <person name="Simon A."/>
            <person name="ten Have A."/>
            <person name="Tudzynski B."/>
            <person name="Tudzynski P."/>
            <person name="Wincker P."/>
            <person name="Andrew M."/>
            <person name="Anthouard V."/>
            <person name="Beever R.E."/>
            <person name="Beffa R."/>
            <person name="Benoit I."/>
            <person name="Bouzid O."/>
            <person name="Brault B."/>
            <person name="Chen Z."/>
            <person name="Choquer M."/>
            <person name="Collemare J."/>
            <person name="Cotton P."/>
            <person name="Danchin E.G."/>
            <person name="Da Silva C."/>
            <person name="Gautier A."/>
            <person name="Giraud C."/>
            <person name="Giraud T."/>
            <person name="Gonzalez C."/>
            <person name="Grossetete S."/>
            <person name="Guldener U."/>
            <person name="Henrissat B."/>
            <person name="Howlett B.J."/>
            <person name="Kodira C."/>
            <person name="Kretschmer M."/>
            <person name="Lappartient A."/>
            <person name="Leroch M."/>
            <person name="Levis C."/>
            <person name="Mauceli E."/>
            <person name="Neuveglise C."/>
            <person name="Oeser B."/>
            <person name="Pearson M."/>
            <person name="Poulain J."/>
            <person name="Poussereau N."/>
            <person name="Quesneville H."/>
            <person name="Rascle C."/>
            <person name="Schumacher J."/>
            <person name="Segurens B."/>
            <person name="Sexton A."/>
            <person name="Silva E."/>
            <person name="Sirven C."/>
            <person name="Soanes D.M."/>
            <person name="Talbot N.J."/>
            <person name="Templeton M."/>
            <person name="Yandava C."/>
            <person name="Yarden O."/>
            <person name="Zeng Q."/>
            <person name="Rollins J.A."/>
            <person name="Lebrun M.H."/>
            <person name="Dickman M."/>
        </authorList>
    </citation>
    <scope>NUCLEOTIDE SEQUENCE [LARGE SCALE GENOMIC DNA]</scope>
    <source>
        <strain evidence="3">T4</strain>
    </source>
</reference>
<evidence type="ECO:0000313" key="2">
    <source>
        <dbReference type="EMBL" id="CCD45038.1"/>
    </source>
</evidence>
<gene>
    <name evidence="2" type="ORF">BofuT4_uP007550.1</name>
</gene>
<name>G2XXJ9_BOTF4</name>
<dbReference type="HOGENOM" id="CLU_2721908_0_0_1"/>
<protein>
    <submittedName>
        <fullName evidence="2">Uncharacterized protein</fullName>
    </submittedName>
</protein>
<feature type="compositionally biased region" description="Basic and acidic residues" evidence="1">
    <location>
        <begin position="61"/>
        <end position="72"/>
    </location>
</feature>
<dbReference type="EMBL" id="FQ790275">
    <property type="protein sequence ID" value="CCD45038.1"/>
    <property type="molecule type" value="Genomic_DNA"/>
</dbReference>
<dbReference type="AlphaFoldDB" id="G2XXJ9"/>
<feature type="region of interest" description="Disordered" evidence="1">
    <location>
        <begin position="49"/>
        <end position="72"/>
    </location>
</feature>
<evidence type="ECO:0000256" key="1">
    <source>
        <dbReference type="SAM" id="MobiDB-lite"/>
    </source>
</evidence>
<sequence length="72" mass="7801">MWPLAIKPLRLHELKFRRYGIHPPVFDCAADSHKASPVYTCAADGYIQSNAPALPSGNGREAGREGSGDGDY</sequence>